<evidence type="ECO:0000256" key="10">
    <source>
        <dbReference type="ARBA" id="ARBA00023239"/>
    </source>
</evidence>
<dbReference type="PANTHER" id="PTHR22993:SF9">
    <property type="entry name" value="FORMAMIDOPYRIMIDINE-DNA GLYCOSYLASE"/>
    <property type="match status" value="1"/>
</dbReference>
<keyword evidence="5 13" id="KW-0863">Zinc-finger</keyword>
<dbReference type="InterPro" id="IPR035937">
    <property type="entry name" value="FPG_N"/>
</dbReference>
<dbReference type="InterPro" id="IPR010979">
    <property type="entry name" value="Ribosomal_uS13-like_H2TH"/>
</dbReference>
<protein>
    <submittedName>
        <fullName evidence="16">Endonuclease</fullName>
    </submittedName>
</protein>
<dbReference type="PANTHER" id="PTHR22993">
    <property type="entry name" value="FORMAMIDOPYRIMIDINE-DNA GLYCOSYLASE"/>
    <property type="match status" value="1"/>
</dbReference>
<keyword evidence="3" id="KW-0479">Metal-binding</keyword>
<evidence type="ECO:0000256" key="1">
    <source>
        <dbReference type="ARBA" id="ARBA00001668"/>
    </source>
</evidence>
<dbReference type="InterPro" id="IPR015886">
    <property type="entry name" value="H2TH_FPG"/>
</dbReference>
<dbReference type="Gene3D" id="3.20.190.10">
    <property type="entry name" value="MutM-like, N-terminal"/>
    <property type="match status" value="1"/>
</dbReference>
<dbReference type="Proteomes" id="UP000249046">
    <property type="component" value="Unassembled WGS sequence"/>
</dbReference>
<keyword evidence="8" id="KW-0238">DNA-binding</keyword>
<comment type="caution">
    <text evidence="16">The sequence shown here is derived from an EMBL/GenBank/DDBJ whole genome shotgun (WGS) entry which is preliminary data.</text>
</comment>
<evidence type="ECO:0000256" key="3">
    <source>
        <dbReference type="ARBA" id="ARBA00022723"/>
    </source>
</evidence>
<keyword evidence="16" id="KW-0540">Nuclease</keyword>
<keyword evidence="6" id="KW-0378">Hydrolase</keyword>
<dbReference type="SMART" id="SM00898">
    <property type="entry name" value="Fapy_DNA_glyco"/>
    <property type="match status" value="1"/>
</dbReference>
<keyword evidence="7" id="KW-0862">Zinc</keyword>
<evidence type="ECO:0000256" key="4">
    <source>
        <dbReference type="ARBA" id="ARBA00022763"/>
    </source>
</evidence>
<gene>
    <name evidence="16" type="ORF">DI564_11325</name>
</gene>
<keyword evidence="16" id="KW-0255">Endonuclease</keyword>
<dbReference type="InterPro" id="IPR012319">
    <property type="entry name" value="FPG_cat"/>
</dbReference>
<evidence type="ECO:0000313" key="16">
    <source>
        <dbReference type="EMBL" id="PZQ13477.1"/>
    </source>
</evidence>
<dbReference type="GO" id="GO:0008534">
    <property type="term" value="F:oxidized purine nucleobase lesion DNA N-glycosylase activity"/>
    <property type="evidence" value="ECO:0007669"/>
    <property type="project" value="UniProtKB-EC"/>
</dbReference>
<dbReference type="InterPro" id="IPR000214">
    <property type="entry name" value="Znf_DNA_glyclase/AP_lyase"/>
</dbReference>
<dbReference type="CDD" id="cd08974">
    <property type="entry name" value="BaFpgNei_N_2"/>
    <property type="match status" value="1"/>
</dbReference>
<keyword evidence="12" id="KW-0326">Glycosidase</keyword>
<evidence type="ECO:0000256" key="5">
    <source>
        <dbReference type="ARBA" id="ARBA00022771"/>
    </source>
</evidence>
<dbReference type="GO" id="GO:0008270">
    <property type="term" value="F:zinc ion binding"/>
    <property type="evidence" value="ECO:0007669"/>
    <property type="project" value="UniProtKB-KW"/>
</dbReference>
<dbReference type="PROSITE" id="PS51068">
    <property type="entry name" value="FPG_CAT"/>
    <property type="match status" value="1"/>
</dbReference>
<keyword evidence="11" id="KW-0511">Multifunctional enzyme</keyword>
<evidence type="ECO:0000313" key="17">
    <source>
        <dbReference type="Proteomes" id="UP000249046"/>
    </source>
</evidence>
<dbReference type="GO" id="GO:0006284">
    <property type="term" value="P:base-excision repair"/>
    <property type="evidence" value="ECO:0007669"/>
    <property type="project" value="InterPro"/>
</dbReference>
<dbReference type="SUPFAM" id="SSF46946">
    <property type="entry name" value="S13-like H2TH domain"/>
    <property type="match status" value="1"/>
</dbReference>
<feature type="domain" description="FPG-type" evidence="14">
    <location>
        <begin position="206"/>
        <end position="240"/>
    </location>
</feature>
<evidence type="ECO:0000259" key="14">
    <source>
        <dbReference type="PROSITE" id="PS51066"/>
    </source>
</evidence>
<evidence type="ECO:0000256" key="6">
    <source>
        <dbReference type="ARBA" id="ARBA00022801"/>
    </source>
</evidence>
<accession>A0A2W5M1B9</accession>
<keyword evidence="9" id="KW-0234">DNA repair</keyword>
<organism evidence="16 17">
    <name type="scientific">Rhodanobacter denitrificans</name>
    <dbReference type="NCBI Taxonomy" id="666685"/>
    <lineage>
        <taxon>Bacteria</taxon>
        <taxon>Pseudomonadati</taxon>
        <taxon>Pseudomonadota</taxon>
        <taxon>Gammaproteobacteria</taxon>
        <taxon>Lysobacterales</taxon>
        <taxon>Rhodanobacteraceae</taxon>
        <taxon>Rhodanobacter</taxon>
    </lineage>
</organism>
<proteinExistence type="inferred from homology"/>
<dbReference type="Gene3D" id="1.10.8.50">
    <property type="match status" value="1"/>
</dbReference>
<evidence type="ECO:0000256" key="9">
    <source>
        <dbReference type="ARBA" id="ARBA00023204"/>
    </source>
</evidence>
<dbReference type="SUPFAM" id="SSF57716">
    <property type="entry name" value="Glucocorticoid receptor-like (DNA-binding domain)"/>
    <property type="match status" value="1"/>
</dbReference>
<name>A0A2W5M1B9_9GAMM</name>
<reference evidence="16 17" key="1">
    <citation type="submission" date="2017-08" db="EMBL/GenBank/DDBJ databases">
        <title>Infants hospitalized years apart are colonized by the same room-sourced microbial strains.</title>
        <authorList>
            <person name="Brooks B."/>
            <person name="Olm M.R."/>
            <person name="Firek B.A."/>
            <person name="Baker R."/>
            <person name="Thomas B.C."/>
            <person name="Morowitz M.J."/>
            <person name="Banfield J.F."/>
        </authorList>
    </citation>
    <scope>NUCLEOTIDE SEQUENCE [LARGE SCALE GENOMIC DNA]</scope>
    <source>
        <strain evidence="16">S2_005_003_R2_42</strain>
    </source>
</reference>
<dbReference type="GO" id="GO:0003906">
    <property type="term" value="F:DNA-(apurinic or apyrimidinic site) endonuclease activity"/>
    <property type="evidence" value="ECO:0007669"/>
    <property type="project" value="InterPro"/>
</dbReference>
<sequence>MPEGPSIVILREAAAKFRGKTVRSASGNSTLDLSRMEGRRVVALRSWGKHFLIEFRGFSLRVHMLMFGTYRIDERKPAPARVALRFDNGELNFYSSSLKYVEGPLEDSYDWRVDVLDPHWDPKLARRTLKSQPDTRVCDALLDQQVFAGVGNIIKNEVLFRIRVHPESRVGDLPPRKLGQLIAEARRYSFDFLEWKKRFVLREHWQVHTRRICPRCGGPISKTYPGVTQRRTFFCSRCQTRY</sequence>
<dbReference type="AlphaFoldDB" id="A0A2W5M1B9"/>
<evidence type="ECO:0000256" key="8">
    <source>
        <dbReference type="ARBA" id="ARBA00023125"/>
    </source>
</evidence>
<dbReference type="SUPFAM" id="SSF81624">
    <property type="entry name" value="N-terminal domain of MutM-like DNA repair proteins"/>
    <property type="match status" value="1"/>
</dbReference>
<dbReference type="Pfam" id="PF06831">
    <property type="entry name" value="H2TH"/>
    <property type="match status" value="1"/>
</dbReference>
<keyword evidence="4" id="KW-0227">DNA damage</keyword>
<dbReference type="GO" id="GO:0016829">
    <property type="term" value="F:lyase activity"/>
    <property type="evidence" value="ECO:0007669"/>
    <property type="project" value="UniProtKB-KW"/>
</dbReference>
<evidence type="ECO:0000256" key="11">
    <source>
        <dbReference type="ARBA" id="ARBA00023268"/>
    </source>
</evidence>
<evidence type="ECO:0000259" key="15">
    <source>
        <dbReference type="PROSITE" id="PS51068"/>
    </source>
</evidence>
<dbReference type="PROSITE" id="PS51066">
    <property type="entry name" value="ZF_FPG_2"/>
    <property type="match status" value="1"/>
</dbReference>
<feature type="domain" description="Formamidopyrimidine-DNA glycosylase catalytic" evidence="15">
    <location>
        <begin position="2"/>
        <end position="101"/>
    </location>
</feature>
<evidence type="ECO:0000256" key="7">
    <source>
        <dbReference type="ARBA" id="ARBA00022833"/>
    </source>
</evidence>
<evidence type="ECO:0000256" key="2">
    <source>
        <dbReference type="ARBA" id="ARBA00009409"/>
    </source>
</evidence>
<evidence type="ECO:0000256" key="12">
    <source>
        <dbReference type="ARBA" id="ARBA00023295"/>
    </source>
</evidence>
<keyword evidence="10" id="KW-0456">Lyase</keyword>
<dbReference type="GO" id="GO:0003684">
    <property type="term" value="F:damaged DNA binding"/>
    <property type="evidence" value="ECO:0007669"/>
    <property type="project" value="InterPro"/>
</dbReference>
<comment type="similarity">
    <text evidence="2">Belongs to the FPG family.</text>
</comment>
<dbReference type="SMART" id="SM01232">
    <property type="entry name" value="H2TH"/>
    <property type="match status" value="1"/>
</dbReference>
<dbReference type="EMBL" id="QFPO01000009">
    <property type="protein sequence ID" value="PZQ13477.1"/>
    <property type="molecule type" value="Genomic_DNA"/>
</dbReference>
<dbReference type="Pfam" id="PF01149">
    <property type="entry name" value="Fapy_DNA_glyco"/>
    <property type="match status" value="1"/>
</dbReference>
<evidence type="ECO:0000256" key="13">
    <source>
        <dbReference type="PROSITE-ProRule" id="PRU00391"/>
    </source>
</evidence>
<comment type="catalytic activity">
    <reaction evidence="1">
        <text>Hydrolysis of DNA containing ring-opened 7-methylguanine residues, releasing 2,6-diamino-4-hydroxy-5-(N-methyl)formamidopyrimidine.</text>
        <dbReference type="EC" id="3.2.2.23"/>
    </reaction>
</comment>